<evidence type="ECO:0000313" key="2">
    <source>
        <dbReference type="EMBL" id="CAF1055345.1"/>
    </source>
</evidence>
<dbReference type="EMBL" id="CAJNOC010005548">
    <property type="protein sequence ID" value="CAF1055345.1"/>
    <property type="molecule type" value="Genomic_DNA"/>
</dbReference>
<proteinExistence type="predicted"/>
<keyword evidence="3" id="KW-1185">Reference proteome</keyword>
<feature type="coiled-coil region" evidence="1">
    <location>
        <begin position="163"/>
        <end position="198"/>
    </location>
</feature>
<accession>A0A814KU11</accession>
<comment type="caution">
    <text evidence="2">The sequence shown here is derived from an EMBL/GenBank/DDBJ whole genome shotgun (WGS) entry which is preliminary data.</text>
</comment>
<sequence length="213" mass="25057">MNEIKATLQNRIQLAFLDLKIKKIERDKILTLTRTNRFISDIENDLENVRASTGRLKFTDVTETKMKKLSNEKLSLKSSSECSFSDIESSLSEFDKILPVKSPCPTPKKINMLFSKSEVLLPYRIDELKKKDPVFSKRYRHFEFSKQYGRVPLFSEHDNKIHIKLTKSVIERKKKELIKLSNENLKKLNQNNERNKNLNEKVSCFIKNYQLIT</sequence>
<protein>
    <submittedName>
        <fullName evidence="2">Uncharacterized protein</fullName>
    </submittedName>
</protein>
<dbReference type="OrthoDB" id="10201215at2759"/>
<reference evidence="2" key="1">
    <citation type="submission" date="2021-02" db="EMBL/GenBank/DDBJ databases">
        <authorList>
            <person name="Nowell W R."/>
        </authorList>
    </citation>
    <scope>NUCLEOTIDE SEQUENCE</scope>
    <source>
        <strain evidence="2">Ploen Becks lab</strain>
    </source>
</reference>
<dbReference type="Proteomes" id="UP000663879">
    <property type="component" value="Unassembled WGS sequence"/>
</dbReference>
<keyword evidence="1" id="KW-0175">Coiled coil</keyword>
<evidence type="ECO:0000313" key="3">
    <source>
        <dbReference type="Proteomes" id="UP000663879"/>
    </source>
</evidence>
<gene>
    <name evidence="2" type="ORF">OXX778_LOCUS19025</name>
</gene>
<name>A0A814KU11_9BILA</name>
<evidence type="ECO:0000256" key="1">
    <source>
        <dbReference type="SAM" id="Coils"/>
    </source>
</evidence>
<organism evidence="2 3">
    <name type="scientific">Brachionus calyciflorus</name>
    <dbReference type="NCBI Taxonomy" id="104777"/>
    <lineage>
        <taxon>Eukaryota</taxon>
        <taxon>Metazoa</taxon>
        <taxon>Spiralia</taxon>
        <taxon>Gnathifera</taxon>
        <taxon>Rotifera</taxon>
        <taxon>Eurotatoria</taxon>
        <taxon>Monogononta</taxon>
        <taxon>Pseudotrocha</taxon>
        <taxon>Ploima</taxon>
        <taxon>Brachionidae</taxon>
        <taxon>Brachionus</taxon>
    </lineage>
</organism>
<dbReference type="AlphaFoldDB" id="A0A814KU11"/>